<feature type="compositionally biased region" description="Basic residues" evidence="2">
    <location>
        <begin position="284"/>
        <end position="296"/>
    </location>
</feature>
<sequence length="651" mass="73631">DALVKVRPCHRLDSATGGLLICARTKKASSLIPQLFASGDKDLIQKRYRAIVFGDIKSDEGEVNEPCDGKASLSKFRVVSRDPFRDDVNFPGISTMTTVDLYPITGRMHQLRKHMLHIGHPILGDRKYATYDKTVEYGELHELMCLWAVEVDFRHPFTNEKVKVAIPEPELYGSLRKICKERQKPKAQILVVKCFKQEYKGVWGRLRAKIQKVGRTTEHDGIATAKVQLVIDDPTISEQQLPWKALWCSNLNKVVLKGLEVPIKMVLSPVTVTVTPEKVSGKEPRRRRRIKVRRRLSPTPHSEPEPEPEPDLSKPSLITLPSELLKLVAGFLPLPSYAALLRTHSSLRCDIDHSSVFEQLAKSRFGKDYLDDFYSRVKNKDLTWKEKLRSQLQGSSKQATTIPKAKPEDFGLVLRWEMDIPTTLERKRDDDGDVFDADCAVMKFNIQSPFNTSGELPDSAKVSIPVLPDDLLANTSHSSPLLSRSRLLMGEVDTLRKLKAAAVKECYTTKPHGKPRKHLDAFVKETRRMFGGTLFWNDDNDNEADYSKLHIGICEYATGLVVSLGGEPEIEDGDGDSLRYSTLFYESLSLPTQGAVEIRFSMHMEYCIKEGDVVCEISPCTTFQTWDDDYEPNELDGSNVARVLRQLFRSI</sequence>
<protein>
    <recommendedName>
        <fullName evidence="3">Pseudouridine synthase RsuA/RluA-like domain-containing protein</fullName>
    </recommendedName>
</protein>
<dbReference type="OrthoDB" id="424794at2759"/>
<dbReference type="CDD" id="cd02869">
    <property type="entry name" value="PseudoU_synth_RluA_like"/>
    <property type="match status" value="1"/>
</dbReference>
<dbReference type="EMBL" id="BRXZ01002816">
    <property type="protein sequence ID" value="GMH70751.1"/>
    <property type="molecule type" value="Genomic_DNA"/>
</dbReference>
<dbReference type="InterPro" id="IPR036047">
    <property type="entry name" value="F-box-like_dom_sf"/>
</dbReference>
<proteinExistence type="inferred from homology"/>
<evidence type="ECO:0000256" key="2">
    <source>
        <dbReference type="SAM" id="MobiDB-lite"/>
    </source>
</evidence>
<dbReference type="GO" id="GO:0003723">
    <property type="term" value="F:RNA binding"/>
    <property type="evidence" value="ECO:0007669"/>
    <property type="project" value="InterPro"/>
</dbReference>
<evidence type="ECO:0000259" key="3">
    <source>
        <dbReference type="Pfam" id="PF00849"/>
    </source>
</evidence>
<dbReference type="AlphaFoldDB" id="A0A9W7AHC1"/>
<gene>
    <name evidence="4" type="ORF">TrRE_jg12119</name>
</gene>
<dbReference type="SUPFAM" id="SSF55120">
    <property type="entry name" value="Pseudouridine synthase"/>
    <property type="match status" value="1"/>
</dbReference>
<name>A0A9W7AHC1_9STRA</name>
<feature type="region of interest" description="Disordered" evidence="2">
    <location>
        <begin position="276"/>
        <end position="315"/>
    </location>
</feature>
<reference evidence="4" key="1">
    <citation type="submission" date="2022-07" db="EMBL/GenBank/DDBJ databases">
        <title>Genome analysis of Parmales, a sister group of diatoms, reveals the evolutionary specialization of diatoms from phago-mixotrophs to photoautotrophs.</title>
        <authorList>
            <person name="Ban H."/>
            <person name="Sato S."/>
            <person name="Yoshikawa S."/>
            <person name="Kazumasa Y."/>
            <person name="Nakamura Y."/>
            <person name="Ichinomiya M."/>
            <person name="Saitoh K."/>
            <person name="Sato N."/>
            <person name="Blanc-Mathieu R."/>
            <person name="Endo H."/>
            <person name="Kuwata A."/>
            <person name="Ogata H."/>
        </authorList>
    </citation>
    <scope>NUCLEOTIDE SEQUENCE</scope>
</reference>
<dbReference type="PANTHER" id="PTHR21600:SF87">
    <property type="entry name" value="RNA PSEUDOURIDYLATE SYNTHASE DOMAIN-CONTAINING PROTEIN 1"/>
    <property type="match status" value="1"/>
</dbReference>
<comment type="caution">
    <text evidence="4">The sequence shown here is derived from an EMBL/GenBank/DDBJ whole genome shotgun (WGS) entry which is preliminary data.</text>
</comment>
<dbReference type="InterPro" id="IPR020103">
    <property type="entry name" value="PsdUridine_synth_cat_dom_sf"/>
</dbReference>
<dbReference type="InterPro" id="IPR006145">
    <property type="entry name" value="PsdUridine_synth_RsuA/RluA"/>
</dbReference>
<dbReference type="Proteomes" id="UP001165082">
    <property type="component" value="Unassembled WGS sequence"/>
</dbReference>
<evidence type="ECO:0000313" key="5">
    <source>
        <dbReference type="Proteomes" id="UP001165082"/>
    </source>
</evidence>
<dbReference type="GO" id="GO:0009982">
    <property type="term" value="F:pseudouridine synthase activity"/>
    <property type="evidence" value="ECO:0007669"/>
    <property type="project" value="InterPro"/>
</dbReference>
<dbReference type="Pfam" id="PF00849">
    <property type="entry name" value="PseudoU_synth_2"/>
    <property type="match status" value="1"/>
</dbReference>
<dbReference type="InterPro" id="IPR050188">
    <property type="entry name" value="RluA_PseudoU_synthase"/>
</dbReference>
<evidence type="ECO:0000256" key="1">
    <source>
        <dbReference type="ARBA" id="ARBA00010876"/>
    </source>
</evidence>
<organism evidence="4 5">
    <name type="scientific">Triparma retinervis</name>
    <dbReference type="NCBI Taxonomy" id="2557542"/>
    <lineage>
        <taxon>Eukaryota</taxon>
        <taxon>Sar</taxon>
        <taxon>Stramenopiles</taxon>
        <taxon>Ochrophyta</taxon>
        <taxon>Bolidophyceae</taxon>
        <taxon>Parmales</taxon>
        <taxon>Triparmaceae</taxon>
        <taxon>Triparma</taxon>
    </lineage>
</organism>
<feature type="non-terminal residue" evidence="4">
    <location>
        <position position="1"/>
    </location>
</feature>
<accession>A0A9W7AHC1</accession>
<dbReference type="PANTHER" id="PTHR21600">
    <property type="entry name" value="MITOCHONDRIAL RNA PSEUDOURIDINE SYNTHASE"/>
    <property type="match status" value="1"/>
</dbReference>
<keyword evidence="5" id="KW-1185">Reference proteome</keyword>
<evidence type="ECO:0000313" key="4">
    <source>
        <dbReference type="EMBL" id="GMH70751.1"/>
    </source>
</evidence>
<feature type="domain" description="Pseudouridine synthase RsuA/RluA-like" evidence="3">
    <location>
        <begin position="5"/>
        <end position="117"/>
    </location>
</feature>
<dbReference type="GO" id="GO:0000455">
    <property type="term" value="P:enzyme-directed rRNA pseudouridine synthesis"/>
    <property type="evidence" value="ECO:0007669"/>
    <property type="project" value="TreeGrafter"/>
</dbReference>
<dbReference type="Gene3D" id="3.30.2350.10">
    <property type="entry name" value="Pseudouridine synthase"/>
    <property type="match status" value="1"/>
</dbReference>
<dbReference type="SUPFAM" id="SSF81383">
    <property type="entry name" value="F-box domain"/>
    <property type="match status" value="1"/>
</dbReference>
<comment type="similarity">
    <text evidence="1">Belongs to the pseudouridine synthase RluA family.</text>
</comment>